<protein>
    <recommendedName>
        <fullName evidence="10">Thiamine pyrimidine synthase</fullName>
    </recommendedName>
</protein>
<dbReference type="Pfam" id="PF09084">
    <property type="entry name" value="NMT1"/>
    <property type="match status" value="1"/>
</dbReference>
<keyword evidence="9" id="KW-0408">Iron</keyword>
<comment type="similarity">
    <text evidence="3">Belongs to the NMT1/THI5 family.</text>
</comment>
<evidence type="ECO:0000256" key="9">
    <source>
        <dbReference type="ARBA" id="ARBA00023004"/>
    </source>
</evidence>
<dbReference type="OrthoDB" id="204515at2759"/>
<dbReference type="PANTHER" id="PTHR31528">
    <property type="entry name" value="4-AMINO-5-HYDROXYMETHYL-2-METHYLPYRIMIDINE PHOSPHATE SYNTHASE THI11-RELATED"/>
    <property type="match status" value="1"/>
</dbReference>
<evidence type="ECO:0000256" key="3">
    <source>
        <dbReference type="ARBA" id="ARBA00009406"/>
    </source>
</evidence>
<evidence type="ECO:0000256" key="6">
    <source>
        <dbReference type="ARBA" id="ARBA00022723"/>
    </source>
</evidence>
<dbReference type="GO" id="GO:0009229">
    <property type="term" value="P:thiamine diphosphate biosynthetic process"/>
    <property type="evidence" value="ECO:0007669"/>
    <property type="project" value="UniProtKB-UniPathway"/>
</dbReference>
<proteinExistence type="inferred from homology"/>
<dbReference type="InterPro" id="IPR027939">
    <property type="entry name" value="NMT1/THI5"/>
</dbReference>
<evidence type="ECO:0000256" key="7">
    <source>
        <dbReference type="ARBA" id="ARBA00022898"/>
    </source>
</evidence>
<evidence type="ECO:0000256" key="10">
    <source>
        <dbReference type="ARBA" id="ARBA00033171"/>
    </source>
</evidence>
<dbReference type="GO" id="GO:0009228">
    <property type="term" value="P:thiamine biosynthetic process"/>
    <property type="evidence" value="ECO:0007669"/>
    <property type="project" value="UniProtKB-KW"/>
</dbReference>
<evidence type="ECO:0000256" key="5">
    <source>
        <dbReference type="ARBA" id="ARBA00022679"/>
    </source>
</evidence>
<comment type="caution">
    <text evidence="13">The sequence shown here is derived from an EMBL/GenBank/DDBJ whole genome shotgun (WGS) entry which is preliminary data.</text>
</comment>
<dbReference type="PANTHER" id="PTHR31528:SF1">
    <property type="entry name" value="4-AMINO-5-HYDROXYMETHYL-2-METHYLPYRIMIDINE PHOSPHATE SYNTHASE THI11-RELATED"/>
    <property type="match status" value="1"/>
</dbReference>
<evidence type="ECO:0000256" key="8">
    <source>
        <dbReference type="ARBA" id="ARBA00022977"/>
    </source>
</evidence>
<dbReference type="InterPro" id="IPR015168">
    <property type="entry name" value="SsuA/THI5"/>
</dbReference>
<keyword evidence="14" id="KW-1185">Reference proteome</keyword>
<evidence type="ECO:0000256" key="1">
    <source>
        <dbReference type="ARBA" id="ARBA00003469"/>
    </source>
</evidence>
<dbReference type="InParanoid" id="A0A1Z5JP95"/>
<comment type="subunit">
    <text evidence="4">Homodimer.</text>
</comment>
<comment type="pathway">
    <text evidence="2">Cofactor biosynthesis; thiamine diphosphate biosynthesis.</text>
</comment>
<dbReference type="EMBL" id="BDSP01000097">
    <property type="protein sequence ID" value="GAX15855.1"/>
    <property type="molecule type" value="Genomic_DNA"/>
</dbReference>
<feature type="domain" description="SsuA/THI5-like" evidence="12">
    <location>
        <begin position="13"/>
        <end position="225"/>
    </location>
</feature>
<keyword evidence="5" id="KW-0808">Transferase</keyword>
<dbReference type="UniPathway" id="UPA00060"/>
<evidence type="ECO:0000256" key="4">
    <source>
        <dbReference type="ARBA" id="ARBA00011738"/>
    </source>
</evidence>
<dbReference type="Gene3D" id="3.40.190.10">
    <property type="entry name" value="Periplasmic binding protein-like II"/>
    <property type="match status" value="2"/>
</dbReference>
<comment type="function">
    <text evidence="1">Responsible for the formation of the pyrimidine heterocycle in the thiamine biosynthesis pathway. Catalyzes the formation of hydroxymethylpyrimidine phosphate (HMP-P) from histidine and pyridoxal phosphate (PLP). The protein uses PLP and the active site histidine to form HMP-P, generating an inactive enzyme. The enzyme can only undergo a single turnover, which suggests it is a suicide enzyme.</text>
</comment>
<keyword evidence="7" id="KW-0663">Pyridoxal phosphate</keyword>
<evidence type="ECO:0000256" key="2">
    <source>
        <dbReference type="ARBA" id="ARBA00004948"/>
    </source>
</evidence>
<dbReference type="Proteomes" id="UP000198406">
    <property type="component" value="Unassembled WGS sequence"/>
</dbReference>
<dbReference type="AlphaFoldDB" id="A0A1Z5JP95"/>
<keyword evidence="8" id="KW-0784">Thiamine biosynthesis</keyword>
<organism evidence="13 14">
    <name type="scientific">Fistulifera solaris</name>
    <name type="common">Oleaginous diatom</name>
    <dbReference type="NCBI Taxonomy" id="1519565"/>
    <lineage>
        <taxon>Eukaryota</taxon>
        <taxon>Sar</taxon>
        <taxon>Stramenopiles</taxon>
        <taxon>Ochrophyta</taxon>
        <taxon>Bacillariophyta</taxon>
        <taxon>Bacillariophyceae</taxon>
        <taxon>Bacillariophycidae</taxon>
        <taxon>Naviculales</taxon>
        <taxon>Naviculaceae</taxon>
        <taxon>Fistulifera</taxon>
    </lineage>
</organism>
<evidence type="ECO:0000256" key="11">
    <source>
        <dbReference type="ARBA" id="ARBA00048179"/>
    </source>
</evidence>
<accession>A0A1Z5JP95</accession>
<keyword evidence="6" id="KW-0479">Metal-binding</keyword>
<gene>
    <name evidence="13" type="ORF">FisN_2Lh420</name>
</gene>
<evidence type="ECO:0000313" key="13">
    <source>
        <dbReference type="EMBL" id="GAX15855.1"/>
    </source>
</evidence>
<name>A0A1Z5JP95_FISSO</name>
<dbReference type="GO" id="GO:0046872">
    <property type="term" value="F:metal ion binding"/>
    <property type="evidence" value="ECO:0007669"/>
    <property type="project" value="UniProtKB-KW"/>
</dbReference>
<comment type="catalytic activity">
    <reaction evidence="11">
        <text>N(6)-(pyridoxal phosphate)-L-lysyl-[4-amino-5-hydroxymethyl-2-methylpyrimidine phosphate synthase] + L-histidyl-[4-amino-5-hydroxymethyl-2-methylpyrimidine phosphate synthase] + 2 Fe(3+) + 4 H2O = L-lysyl-[4-amino-5-hydroxymethyl-2-methylpyrimidine phosphate synthase] + (2S)-2-amino-5-hydroxy-4-oxopentanoyl-[4-amino-5-hydroxymethyl-2-methylpyrimidine phosphate synthase] + 4-amino-2-methyl-5-(phosphooxymethyl)pyrimidine + 3-oxopropanoate + 2 Fe(2+) + 2 H(+)</text>
        <dbReference type="Rhea" id="RHEA:65756"/>
        <dbReference type="Rhea" id="RHEA-COMP:16892"/>
        <dbReference type="Rhea" id="RHEA-COMP:16893"/>
        <dbReference type="Rhea" id="RHEA-COMP:16894"/>
        <dbReference type="Rhea" id="RHEA-COMP:16895"/>
        <dbReference type="ChEBI" id="CHEBI:15377"/>
        <dbReference type="ChEBI" id="CHEBI:15378"/>
        <dbReference type="ChEBI" id="CHEBI:29033"/>
        <dbReference type="ChEBI" id="CHEBI:29034"/>
        <dbReference type="ChEBI" id="CHEBI:29969"/>
        <dbReference type="ChEBI" id="CHEBI:29979"/>
        <dbReference type="ChEBI" id="CHEBI:33190"/>
        <dbReference type="ChEBI" id="CHEBI:58354"/>
        <dbReference type="ChEBI" id="CHEBI:143915"/>
        <dbReference type="ChEBI" id="CHEBI:157692"/>
    </reaction>
    <physiologicalReaction direction="left-to-right" evidence="11">
        <dbReference type="Rhea" id="RHEA:65757"/>
    </physiologicalReaction>
</comment>
<evidence type="ECO:0000313" key="14">
    <source>
        <dbReference type="Proteomes" id="UP000198406"/>
    </source>
</evidence>
<dbReference type="GO" id="GO:0016740">
    <property type="term" value="F:transferase activity"/>
    <property type="evidence" value="ECO:0007669"/>
    <property type="project" value="UniProtKB-KW"/>
</dbReference>
<sequence length="301" mass="33113">MERLRFTLDYTPNANHSGVFAAIHHGWYKEAGIDLELQHRDFQHGGIAKLELGIADVAFTAMLVLGSYRKHDSFPIKAIATAMQNDLSTIAVLAKSGIERPAQLDGRSYASCQAGFKNPTVAALIRSDGGQGDLTFTYPEKISSWEALAEKEADSVWIYRNWQGVQAELAGVDLRHFTLGDYGAPYCYSLVMVANTDYIAKKASTLRAFLAATAKGYAWAAENPVKMAEILYEWVAEADKHLTFLKAAQAATSPHYISSKTGSWGHMEVEKVNAYLKWREAQGLETTTVEADALVTNELLG</sequence>
<evidence type="ECO:0000259" key="12">
    <source>
        <dbReference type="Pfam" id="PF09084"/>
    </source>
</evidence>
<dbReference type="SUPFAM" id="SSF53850">
    <property type="entry name" value="Periplasmic binding protein-like II"/>
    <property type="match status" value="1"/>
</dbReference>
<reference evidence="13 14" key="1">
    <citation type="journal article" date="2015" name="Plant Cell">
        <title>Oil accumulation by the oleaginous diatom Fistulifera solaris as revealed by the genome and transcriptome.</title>
        <authorList>
            <person name="Tanaka T."/>
            <person name="Maeda Y."/>
            <person name="Veluchamy A."/>
            <person name="Tanaka M."/>
            <person name="Abida H."/>
            <person name="Marechal E."/>
            <person name="Bowler C."/>
            <person name="Muto M."/>
            <person name="Sunaga Y."/>
            <person name="Tanaka M."/>
            <person name="Yoshino T."/>
            <person name="Taniguchi T."/>
            <person name="Fukuda Y."/>
            <person name="Nemoto M."/>
            <person name="Matsumoto M."/>
            <person name="Wong P.S."/>
            <person name="Aburatani S."/>
            <person name="Fujibuchi W."/>
        </authorList>
    </citation>
    <scope>NUCLEOTIDE SEQUENCE [LARGE SCALE GENOMIC DNA]</scope>
    <source>
        <strain evidence="13 14">JPCC DA0580</strain>
    </source>
</reference>